<organism evidence="1 2">
    <name type="scientific">Plakobranchus ocellatus</name>
    <dbReference type="NCBI Taxonomy" id="259542"/>
    <lineage>
        <taxon>Eukaryota</taxon>
        <taxon>Metazoa</taxon>
        <taxon>Spiralia</taxon>
        <taxon>Lophotrochozoa</taxon>
        <taxon>Mollusca</taxon>
        <taxon>Gastropoda</taxon>
        <taxon>Heterobranchia</taxon>
        <taxon>Euthyneura</taxon>
        <taxon>Panpulmonata</taxon>
        <taxon>Sacoglossa</taxon>
        <taxon>Placobranchoidea</taxon>
        <taxon>Plakobranchidae</taxon>
        <taxon>Plakobranchus</taxon>
    </lineage>
</organism>
<evidence type="ECO:0000313" key="1">
    <source>
        <dbReference type="EMBL" id="GFO35735.1"/>
    </source>
</evidence>
<name>A0AAV4CVB3_9GAST</name>
<comment type="caution">
    <text evidence="1">The sequence shown here is derived from an EMBL/GenBank/DDBJ whole genome shotgun (WGS) entry which is preliminary data.</text>
</comment>
<dbReference type="AlphaFoldDB" id="A0AAV4CVB3"/>
<dbReference type="EMBL" id="BLXT01007004">
    <property type="protein sequence ID" value="GFO35735.1"/>
    <property type="molecule type" value="Genomic_DNA"/>
</dbReference>
<sequence length="132" mass="15180">MLNQGSNKSQEQVVMWFTNKSFADQITGVKNLQNSLPFVKAVVRQHAKVPCIILYDDQQMQDILRFCCPPVTCRSTVLSFDKTFNLGQANVTLAVYKNLSVYRRTKNKHPVFCGHMFLHGESNVTFLRFFIT</sequence>
<proteinExistence type="predicted"/>
<dbReference type="Proteomes" id="UP000735302">
    <property type="component" value="Unassembled WGS sequence"/>
</dbReference>
<protein>
    <submittedName>
        <fullName evidence="1">Uncharacterized protein</fullName>
    </submittedName>
</protein>
<keyword evidence="2" id="KW-1185">Reference proteome</keyword>
<gene>
    <name evidence="1" type="ORF">PoB_006224000</name>
</gene>
<evidence type="ECO:0000313" key="2">
    <source>
        <dbReference type="Proteomes" id="UP000735302"/>
    </source>
</evidence>
<accession>A0AAV4CVB3</accession>
<reference evidence="1 2" key="1">
    <citation type="journal article" date="2021" name="Elife">
        <title>Chloroplast acquisition without the gene transfer in kleptoplastic sea slugs, Plakobranchus ocellatus.</title>
        <authorList>
            <person name="Maeda T."/>
            <person name="Takahashi S."/>
            <person name="Yoshida T."/>
            <person name="Shimamura S."/>
            <person name="Takaki Y."/>
            <person name="Nagai Y."/>
            <person name="Toyoda A."/>
            <person name="Suzuki Y."/>
            <person name="Arimoto A."/>
            <person name="Ishii H."/>
            <person name="Satoh N."/>
            <person name="Nishiyama T."/>
            <person name="Hasebe M."/>
            <person name="Maruyama T."/>
            <person name="Minagawa J."/>
            <person name="Obokata J."/>
            <person name="Shigenobu S."/>
        </authorList>
    </citation>
    <scope>NUCLEOTIDE SEQUENCE [LARGE SCALE GENOMIC DNA]</scope>
</reference>